<dbReference type="Pfam" id="PF06429">
    <property type="entry name" value="Flg_bbr_C"/>
    <property type="match status" value="1"/>
</dbReference>
<name>A0A101FGG8_9THEO</name>
<evidence type="ECO:0000259" key="5">
    <source>
        <dbReference type="Pfam" id="PF22692"/>
    </source>
</evidence>
<dbReference type="InterPro" id="IPR019776">
    <property type="entry name" value="Flagellar_basal_body_rod_CS"/>
</dbReference>
<dbReference type="Pfam" id="PF00460">
    <property type="entry name" value="Flg_bb_rod"/>
    <property type="match status" value="1"/>
</dbReference>
<accession>A0A101FGG8</accession>
<dbReference type="InterPro" id="IPR001444">
    <property type="entry name" value="Flag_bb_rod_N"/>
</dbReference>
<gene>
    <name evidence="6" type="ORF">XD66_0710</name>
</gene>
<keyword evidence="6" id="KW-0966">Cell projection</keyword>
<organism evidence="6 7">
    <name type="scientific">Thermacetogenium phaeum</name>
    <dbReference type="NCBI Taxonomy" id="85874"/>
    <lineage>
        <taxon>Bacteria</taxon>
        <taxon>Bacillati</taxon>
        <taxon>Bacillota</taxon>
        <taxon>Clostridia</taxon>
        <taxon>Thermoanaerobacterales</taxon>
        <taxon>Thermoanaerobacteraceae</taxon>
        <taxon>Thermacetogenium</taxon>
    </lineage>
</organism>
<dbReference type="EMBL" id="LGFO01000071">
    <property type="protein sequence ID" value="KUK36584.1"/>
    <property type="molecule type" value="Genomic_DNA"/>
</dbReference>
<dbReference type="PATRIC" id="fig|85874.4.peg.49"/>
<dbReference type="GO" id="GO:0009425">
    <property type="term" value="C:bacterial-type flagellum basal body"/>
    <property type="evidence" value="ECO:0007669"/>
    <property type="project" value="UniProtKB-SubCell"/>
</dbReference>
<dbReference type="Pfam" id="PF22692">
    <property type="entry name" value="LlgE_F_G_D1"/>
    <property type="match status" value="1"/>
</dbReference>
<evidence type="ECO:0000256" key="2">
    <source>
        <dbReference type="RuleBase" id="RU362116"/>
    </source>
</evidence>
<comment type="caution">
    <text evidence="6">The sequence shown here is derived from an EMBL/GenBank/DDBJ whole genome shotgun (WGS) entry which is preliminary data.</text>
</comment>
<dbReference type="InterPro" id="IPR037925">
    <property type="entry name" value="FlgE/F/G-like"/>
</dbReference>
<evidence type="ECO:0000313" key="6">
    <source>
        <dbReference type="EMBL" id="KUK36584.1"/>
    </source>
</evidence>
<dbReference type="NCBIfam" id="TIGR03506">
    <property type="entry name" value="FlgEFG_subfam"/>
    <property type="match status" value="1"/>
</dbReference>
<dbReference type="AlphaFoldDB" id="A0A101FGG8"/>
<dbReference type="PROSITE" id="PS00588">
    <property type="entry name" value="FLAGELLA_BB_ROD"/>
    <property type="match status" value="1"/>
</dbReference>
<keyword evidence="6" id="KW-0282">Flagellum</keyword>
<evidence type="ECO:0000313" key="7">
    <source>
        <dbReference type="Proteomes" id="UP000053326"/>
    </source>
</evidence>
<dbReference type="SUPFAM" id="SSF117143">
    <property type="entry name" value="Flagellar hook protein flgE"/>
    <property type="match status" value="1"/>
</dbReference>
<feature type="domain" description="Flagellar basal-body/hook protein C-terminal" evidence="4">
    <location>
        <begin position="204"/>
        <end position="248"/>
    </location>
</feature>
<keyword evidence="6" id="KW-0969">Cilium</keyword>
<dbReference type="InterPro" id="IPR053967">
    <property type="entry name" value="LlgE_F_G-like_D1"/>
</dbReference>
<feature type="domain" description="Flagellar basal body rod protein N-terminal" evidence="3">
    <location>
        <begin position="5"/>
        <end position="35"/>
    </location>
</feature>
<proteinExistence type="inferred from homology"/>
<comment type="similarity">
    <text evidence="1 2">Belongs to the flagella basal body rod proteins family.</text>
</comment>
<reference evidence="7" key="1">
    <citation type="journal article" date="2015" name="MBio">
        <title>Genome-Resolved Metagenomic Analysis Reveals Roles for Candidate Phyla and Other Microbial Community Members in Biogeochemical Transformations in Oil Reservoirs.</title>
        <authorList>
            <person name="Hu P."/>
            <person name="Tom L."/>
            <person name="Singh A."/>
            <person name="Thomas B.C."/>
            <person name="Baker B.J."/>
            <person name="Piceno Y.M."/>
            <person name="Andersen G.L."/>
            <person name="Banfield J.F."/>
        </authorList>
    </citation>
    <scope>NUCLEOTIDE SEQUENCE [LARGE SCALE GENOMIC DNA]</scope>
</reference>
<dbReference type="PANTHER" id="PTHR30435">
    <property type="entry name" value="FLAGELLAR PROTEIN"/>
    <property type="match status" value="1"/>
</dbReference>
<dbReference type="PANTHER" id="PTHR30435:SF19">
    <property type="entry name" value="FLAGELLAR BASAL-BODY ROD PROTEIN FLGG"/>
    <property type="match status" value="1"/>
</dbReference>
<dbReference type="Proteomes" id="UP000053326">
    <property type="component" value="Unassembled WGS sequence"/>
</dbReference>
<dbReference type="GO" id="GO:0071978">
    <property type="term" value="P:bacterial-type flagellum-dependent swarming motility"/>
    <property type="evidence" value="ECO:0007669"/>
    <property type="project" value="TreeGrafter"/>
</dbReference>
<evidence type="ECO:0000259" key="4">
    <source>
        <dbReference type="Pfam" id="PF06429"/>
    </source>
</evidence>
<sequence>MVRGLYTAAAGMMAQQARLDTISNNLANAETAGFRRDEAVFRSFPEMLLWRLERDGGPIGTAATGCVVEGVFTSGRQGGLRETGNALDIALIGDVFLAVRGGDGEVYYTRNGSFTRDGSGRLVTGAGNPVLGVVNGNLEEIYLPDGELVVDTDGALSGAFSAAGEAVERLALVRSGIGQGWRKVGDSLFQGQPPAAEPDDYQVRQGYLEASNVNPVEEMVGMIAAMRAYEMNQKAIQAADVTLEKAVNEVGRV</sequence>
<protein>
    <submittedName>
        <fullName evidence="6">Flagellar basal-body rod protein FlgG</fullName>
    </submittedName>
</protein>
<feature type="domain" description="Flagellar hook protein FlgE/F/G-like D1" evidence="5">
    <location>
        <begin position="91"/>
        <end position="156"/>
    </location>
</feature>
<comment type="subcellular location">
    <subcellularLocation>
        <location evidence="2">Bacterial flagellum basal body</location>
    </subcellularLocation>
</comment>
<dbReference type="InterPro" id="IPR020013">
    <property type="entry name" value="Flagellar_FlgE/F/G"/>
</dbReference>
<evidence type="ECO:0000259" key="3">
    <source>
        <dbReference type="Pfam" id="PF00460"/>
    </source>
</evidence>
<keyword evidence="2" id="KW-0975">Bacterial flagellum</keyword>
<dbReference type="InterPro" id="IPR010930">
    <property type="entry name" value="Flg_bb/hook_C_dom"/>
</dbReference>
<evidence type="ECO:0000256" key="1">
    <source>
        <dbReference type="ARBA" id="ARBA00009677"/>
    </source>
</evidence>